<dbReference type="InterPro" id="IPR004360">
    <property type="entry name" value="Glyas_Fos-R_dOase_dom"/>
</dbReference>
<name>A0A6N8TJK1_SHIZO</name>
<evidence type="ECO:0000313" key="2">
    <source>
        <dbReference type="EMBL" id="MXO01280.1"/>
    </source>
</evidence>
<feature type="domain" description="VOC" evidence="1">
    <location>
        <begin position="1"/>
        <end position="129"/>
    </location>
</feature>
<protein>
    <submittedName>
        <fullName evidence="2">VOC family protein</fullName>
    </submittedName>
</protein>
<dbReference type="InterPro" id="IPR029068">
    <property type="entry name" value="Glyas_Bleomycin-R_OHBP_Dase"/>
</dbReference>
<dbReference type="EMBL" id="WUML01000010">
    <property type="protein sequence ID" value="MXO01280.1"/>
    <property type="molecule type" value="Genomic_DNA"/>
</dbReference>
<dbReference type="PANTHER" id="PTHR35006">
    <property type="entry name" value="GLYOXALASE FAMILY PROTEIN (AFU_ORTHOLOGUE AFUA_5G14830)"/>
    <property type="match status" value="1"/>
</dbReference>
<dbReference type="Pfam" id="PF00903">
    <property type="entry name" value="Glyoxalase"/>
    <property type="match status" value="1"/>
</dbReference>
<reference evidence="2 3" key="1">
    <citation type="submission" date="2019-12" db="EMBL/GenBank/DDBJ databases">
        <title>Shinella granuli gen. nov., sp. nov., and proposal of the reclassification of Zoogloea ramigera ATCC 19623 as Shinella zoogloeoides sp. nov.</title>
        <authorList>
            <person name="Gao J."/>
        </authorList>
    </citation>
    <scope>NUCLEOTIDE SEQUENCE [LARGE SCALE GENOMIC DNA]</scope>
    <source>
        <strain evidence="2 3">DSM 287</strain>
    </source>
</reference>
<sequence length="132" mass="13768">MLHHLSLGVSDIARAAAFYDAALAPLGYERVWSDIRPGEPDQSVGYGPPGGGDKLALKQHGDAASAPGPGFHIAFAAPDRQAVDAFHKSALSAGGTDNGPPGLRRRYGPTYYAAFIVDPDGHRLEAVFKGSA</sequence>
<dbReference type="OrthoDB" id="9807407at2"/>
<dbReference type="InterPro" id="IPR037523">
    <property type="entry name" value="VOC_core"/>
</dbReference>
<comment type="caution">
    <text evidence="2">The sequence shown here is derived from an EMBL/GenBank/DDBJ whole genome shotgun (WGS) entry which is preliminary data.</text>
</comment>
<evidence type="ECO:0000259" key="1">
    <source>
        <dbReference type="PROSITE" id="PS51819"/>
    </source>
</evidence>
<dbReference type="CDD" id="cd07262">
    <property type="entry name" value="VOC_like"/>
    <property type="match status" value="1"/>
</dbReference>
<dbReference type="Gene3D" id="3.10.180.10">
    <property type="entry name" value="2,3-Dihydroxybiphenyl 1,2-Dioxygenase, domain 1"/>
    <property type="match status" value="1"/>
</dbReference>
<proteinExistence type="predicted"/>
<dbReference type="PROSITE" id="PS51819">
    <property type="entry name" value="VOC"/>
    <property type="match status" value="1"/>
</dbReference>
<organism evidence="2 3">
    <name type="scientific">Shinella zoogloeoides</name>
    <name type="common">Crabtreella saccharophila</name>
    <dbReference type="NCBI Taxonomy" id="352475"/>
    <lineage>
        <taxon>Bacteria</taxon>
        <taxon>Pseudomonadati</taxon>
        <taxon>Pseudomonadota</taxon>
        <taxon>Alphaproteobacteria</taxon>
        <taxon>Hyphomicrobiales</taxon>
        <taxon>Rhizobiaceae</taxon>
        <taxon>Shinella</taxon>
    </lineage>
</organism>
<evidence type="ECO:0000313" key="3">
    <source>
        <dbReference type="Proteomes" id="UP000440304"/>
    </source>
</evidence>
<dbReference type="SUPFAM" id="SSF54593">
    <property type="entry name" value="Glyoxalase/Bleomycin resistance protein/Dihydroxybiphenyl dioxygenase"/>
    <property type="match status" value="1"/>
</dbReference>
<dbReference type="Proteomes" id="UP000440304">
    <property type="component" value="Unassembled WGS sequence"/>
</dbReference>
<accession>A0A6N8TJK1</accession>
<dbReference type="AlphaFoldDB" id="A0A6N8TJK1"/>
<gene>
    <name evidence="2" type="ORF">GR156_13255</name>
</gene>
<dbReference type="RefSeq" id="WP_160786660.1">
    <property type="nucleotide sequence ID" value="NZ_CP086610.1"/>
</dbReference>
<dbReference type="PANTHER" id="PTHR35006:SF4">
    <property type="entry name" value="BLR7706 PROTEIN"/>
    <property type="match status" value="1"/>
</dbReference>